<dbReference type="EnsemblPlants" id="MELO3C026043.2.1">
    <property type="protein sequence ID" value="MELO3C026043.2.1"/>
    <property type="gene ID" value="MELO3C026043.2"/>
</dbReference>
<proteinExistence type="predicted"/>
<name>A0A9I9DYX3_CUCME</name>
<accession>A0A9I9DYX3</accession>
<evidence type="ECO:0000313" key="1">
    <source>
        <dbReference type="EnsemblPlants" id="MELO3C026043.2.1"/>
    </source>
</evidence>
<dbReference type="AlphaFoldDB" id="A0A9I9DYX3"/>
<sequence>MKSKGRSDDVENQRWGRRIMRDTGEYLLSSAEEEITWKAERKCHRKNLMAEEATAMRSAMKIETQRKRRKVFRRGTRIINIGI</sequence>
<protein>
    <submittedName>
        <fullName evidence="1">Uncharacterized protein</fullName>
    </submittedName>
</protein>
<reference evidence="1" key="1">
    <citation type="submission" date="2023-03" db="UniProtKB">
        <authorList>
            <consortium name="EnsemblPlants"/>
        </authorList>
    </citation>
    <scope>IDENTIFICATION</scope>
</reference>
<dbReference type="Gramene" id="MELO3C026043.2.1">
    <property type="protein sequence ID" value="MELO3C026043.2.1"/>
    <property type="gene ID" value="MELO3C026043.2"/>
</dbReference>
<organism evidence="1">
    <name type="scientific">Cucumis melo</name>
    <name type="common">Muskmelon</name>
    <dbReference type="NCBI Taxonomy" id="3656"/>
    <lineage>
        <taxon>Eukaryota</taxon>
        <taxon>Viridiplantae</taxon>
        <taxon>Streptophyta</taxon>
        <taxon>Embryophyta</taxon>
        <taxon>Tracheophyta</taxon>
        <taxon>Spermatophyta</taxon>
        <taxon>Magnoliopsida</taxon>
        <taxon>eudicotyledons</taxon>
        <taxon>Gunneridae</taxon>
        <taxon>Pentapetalae</taxon>
        <taxon>rosids</taxon>
        <taxon>fabids</taxon>
        <taxon>Cucurbitales</taxon>
        <taxon>Cucurbitaceae</taxon>
        <taxon>Benincaseae</taxon>
        <taxon>Cucumis</taxon>
    </lineage>
</organism>